<proteinExistence type="predicted"/>
<organism evidence="1">
    <name type="scientific">bioreactor metagenome</name>
    <dbReference type="NCBI Taxonomy" id="1076179"/>
    <lineage>
        <taxon>unclassified sequences</taxon>
        <taxon>metagenomes</taxon>
        <taxon>ecological metagenomes</taxon>
    </lineage>
</organism>
<protein>
    <submittedName>
        <fullName evidence="1">Uncharacterized protein</fullName>
    </submittedName>
</protein>
<gene>
    <name evidence="1" type="ORF">SDC9_168652</name>
</gene>
<dbReference type="EMBL" id="VSSQ01069224">
    <property type="protein sequence ID" value="MPN21273.1"/>
    <property type="molecule type" value="Genomic_DNA"/>
</dbReference>
<reference evidence="1" key="1">
    <citation type="submission" date="2019-08" db="EMBL/GenBank/DDBJ databases">
        <authorList>
            <person name="Kucharzyk K."/>
            <person name="Murdoch R.W."/>
            <person name="Higgins S."/>
            <person name="Loffler F."/>
        </authorList>
    </citation>
    <scope>NUCLEOTIDE SEQUENCE</scope>
</reference>
<evidence type="ECO:0000313" key="1">
    <source>
        <dbReference type="EMBL" id="MPN21273.1"/>
    </source>
</evidence>
<dbReference type="AlphaFoldDB" id="A0A645GBL8"/>
<sequence length="208" mass="22765">MSRLQPPFAQVLLHICGQGEKPQAVCDGRPAFRKPLGYLFLGQVVLLHKKADGCGFFNGIQIFPLQVFDERHFHHLCLIHVLYNHGDGSQPCHPGRPKPALAGNDHISVPLLPYQDGLHHPVPGNGPGQLLELAFIKFLAGLPGVCINAVYVDFPNSLLGWLLIISKQRVQSSSQAFLYCHVLPPYKSSPEGVAFSSLLRISSFASST</sequence>
<comment type="caution">
    <text evidence="1">The sequence shown here is derived from an EMBL/GenBank/DDBJ whole genome shotgun (WGS) entry which is preliminary data.</text>
</comment>
<accession>A0A645GBL8</accession>
<name>A0A645GBL8_9ZZZZ</name>